<feature type="transmembrane region" description="Helical" evidence="1">
    <location>
        <begin position="22"/>
        <end position="47"/>
    </location>
</feature>
<feature type="transmembrane region" description="Helical" evidence="1">
    <location>
        <begin position="103"/>
        <end position="124"/>
    </location>
</feature>
<keyword evidence="1" id="KW-0472">Membrane</keyword>
<dbReference type="Proteomes" id="UP000606003">
    <property type="component" value="Unassembled WGS sequence"/>
</dbReference>
<comment type="caution">
    <text evidence="2">The sequence shown here is derived from an EMBL/GenBank/DDBJ whole genome shotgun (WGS) entry which is preliminary data.</text>
</comment>
<name>A0ABR8JUI6_9BACT</name>
<sequence>MESVSSEQTISPYEPTGRRISIWLWILASCSAGYALACTGFYFQYYVTYGFFPHPDSQPEATQVNFPLLNGAIVLLLLAQFITVPLSLVVLGYARSRKTRLSILVRLYIWTALGAAFIATYGGFLDWFFD</sequence>
<evidence type="ECO:0000313" key="3">
    <source>
        <dbReference type="Proteomes" id="UP000606003"/>
    </source>
</evidence>
<reference evidence="2 3" key="1">
    <citation type="submission" date="2020-09" db="EMBL/GenBank/DDBJ databases">
        <authorList>
            <person name="Kim M.K."/>
        </authorList>
    </citation>
    <scope>NUCLEOTIDE SEQUENCE [LARGE SCALE GENOMIC DNA]</scope>
    <source>
        <strain evidence="2 3">BT189</strain>
    </source>
</reference>
<proteinExistence type="predicted"/>
<dbReference type="RefSeq" id="WP_190926522.1">
    <property type="nucleotide sequence ID" value="NZ_JACXAC010000005.1"/>
</dbReference>
<accession>A0ABR8JUI6</accession>
<gene>
    <name evidence="2" type="ORF">IC234_15995</name>
</gene>
<organism evidence="2 3">
    <name type="scientific">Hymenobacter armeniacus</name>
    <dbReference type="NCBI Taxonomy" id="2771358"/>
    <lineage>
        <taxon>Bacteria</taxon>
        <taxon>Pseudomonadati</taxon>
        <taxon>Bacteroidota</taxon>
        <taxon>Cytophagia</taxon>
        <taxon>Cytophagales</taxon>
        <taxon>Hymenobacteraceae</taxon>
        <taxon>Hymenobacter</taxon>
    </lineage>
</organism>
<keyword evidence="1" id="KW-1133">Transmembrane helix</keyword>
<keyword evidence="1" id="KW-0812">Transmembrane</keyword>
<protein>
    <submittedName>
        <fullName evidence="2">Uncharacterized protein</fullName>
    </submittedName>
</protein>
<evidence type="ECO:0000256" key="1">
    <source>
        <dbReference type="SAM" id="Phobius"/>
    </source>
</evidence>
<evidence type="ECO:0000313" key="2">
    <source>
        <dbReference type="EMBL" id="MBD2723630.1"/>
    </source>
</evidence>
<keyword evidence="3" id="KW-1185">Reference proteome</keyword>
<dbReference type="EMBL" id="JACXAC010000005">
    <property type="protein sequence ID" value="MBD2723630.1"/>
    <property type="molecule type" value="Genomic_DNA"/>
</dbReference>
<feature type="transmembrane region" description="Helical" evidence="1">
    <location>
        <begin position="67"/>
        <end position="91"/>
    </location>
</feature>